<feature type="repeat" description="TPR" evidence="1">
    <location>
        <begin position="65"/>
        <end position="98"/>
    </location>
</feature>
<proteinExistence type="predicted"/>
<dbReference type="PROSITE" id="PS50005">
    <property type="entry name" value="TPR"/>
    <property type="match status" value="1"/>
</dbReference>
<evidence type="ECO:0000313" key="4">
    <source>
        <dbReference type="Proteomes" id="UP000006727"/>
    </source>
</evidence>
<reference evidence="3" key="3">
    <citation type="submission" date="2020-12" db="UniProtKB">
        <authorList>
            <consortium name="EnsemblPlants"/>
        </authorList>
    </citation>
    <scope>IDENTIFICATION</scope>
</reference>
<dbReference type="Proteomes" id="UP000006727">
    <property type="component" value="Chromosome 17"/>
</dbReference>
<sequence length="118" mass="13510">MASLQASIEWCKEGNKDHELLLLLVKKQQAISLYDNNEVNSAKAKFEELLELERKEYGGSSVIIAETLKYLGDVHVALKDKTQAAKHYSRALHILRKQLGPIDKTVKQFEQYIKQLNL</sequence>
<organism evidence="2">
    <name type="scientific">Physcomitrium patens</name>
    <name type="common">Spreading-leaved earth moss</name>
    <name type="synonym">Physcomitrella patens</name>
    <dbReference type="NCBI Taxonomy" id="3218"/>
    <lineage>
        <taxon>Eukaryota</taxon>
        <taxon>Viridiplantae</taxon>
        <taxon>Streptophyta</taxon>
        <taxon>Embryophyta</taxon>
        <taxon>Bryophyta</taxon>
        <taxon>Bryophytina</taxon>
        <taxon>Bryopsida</taxon>
        <taxon>Funariidae</taxon>
        <taxon>Funariales</taxon>
        <taxon>Funariaceae</taxon>
        <taxon>Physcomitrium</taxon>
    </lineage>
</organism>
<dbReference type="SMART" id="SM00028">
    <property type="entry name" value="TPR"/>
    <property type="match status" value="2"/>
</dbReference>
<dbReference type="SUPFAM" id="SSF48452">
    <property type="entry name" value="TPR-like"/>
    <property type="match status" value="1"/>
</dbReference>
<dbReference type="Gene3D" id="1.25.40.10">
    <property type="entry name" value="Tetratricopeptide repeat domain"/>
    <property type="match status" value="1"/>
</dbReference>
<dbReference type="Gramene" id="Pp3c17_370V3.1">
    <property type="protein sequence ID" value="Pp3c17_370V3.1"/>
    <property type="gene ID" value="Pp3c17_370"/>
</dbReference>
<dbReference type="EnsemblPlants" id="Pp3c17_370V3.1">
    <property type="protein sequence ID" value="Pp3c17_370V3.1"/>
    <property type="gene ID" value="Pp3c17_370"/>
</dbReference>
<keyword evidence="1" id="KW-0802">TPR repeat</keyword>
<dbReference type="Pfam" id="PF13424">
    <property type="entry name" value="TPR_12"/>
    <property type="match status" value="1"/>
</dbReference>
<dbReference type="EMBL" id="ABEU02000017">
    <property type="protein sequence ID" value="PNR35634.1"/>
    <property type="molecule type" value="Genomic_DNA"/>
</dbReference>
<evidence type="ECO:0008006" key="5">
    <source>
        <dbReference type="Google" id="ProtNLM"/>
    </source>
</evidence>
<dbReference type="InterPro" id="IPR011990">
    <property type="entry name" value="TPR-like_helical_dom_sf"/>
</dbReference>
<dbReference type="AlphaFoldDB" id="A0A2K1J282"/>
<gene>
    <name evidence="2" type="ORF">PHYPA_021484</name>
</gene>
<dbReference type="InParanoid" id="A0A2K1J282"/>
<dbReference type="InterPro" id="IPR019734">
    <property type="entry name" value="TPR_rpt"/>
</dbReference>
<keyword evidence="4" id="KW-1185">Reference proteome</keyword>
<evidence type="ECO:0000313" key="2">
    <source>
        <dbReference type="EMBL" id="PNR35634.1"/>
    </source>
</evidence>
<evidence type="ECO:0000313" key="3">
    <source>
        <dbReference type="EnsemblPlants" id="Pp3c17_370V3.1"/>
    </source>
</evidence>
<evidence type="ECO:0000256" key="1">
    <source>
        <dbReference type="PROSITE-ProRule" id="PRU00339"/>
    </source>
</evidence>
<reference evidence="2 4" key="2">
    <citation type="journal article" date="2018" name="Plant J.">
        <title>The Physcomitrella patens chromosome-scale assembly reveals moss genome structure and evolution.</title>
        <authorList>
            <person name="Lang D."/>
            <person name="Ullrich K.K."/>
            <person name="Murat F."/>
            <person name="Fuchs J."/>
            <person name="Jenkins J."/>
            <person name="Haas F.B."/>
            <person name="Piednoel M."/>
            <person name="Gundlach H."/>
            <person name="Van Bel M."/>
            <person name="Meyberg R."/>
            <person name="Vives C."/>
            <person name="Morata J."/>
            <person name="Symeonidi A."/>
            <person name="Hiss M."/>
            <person name="Muchero W."/>
            <person name="Kamisugi Y."/>
            <person name="Saleh O."/>
            <person name="Blanc G."/>
            <person name="Decker E.L."/>
            <person name="van Gessel N."/>
            <person name="Grimwood J."/>
            <person name="Hayes R.D."/>
            <person name="Graham S.W."/>
            <person name="Gunter L.E."/>
            <person name="McDaniel S.F."/>
            <person name="Hoernstein S.N.W."/>
            <person name="Larsson A."/>
            <person name="Li F.W."/>
            <person name="Perroud P.F."/>
            <person name="Phillips J."/>
            <person name="Ranjan P."/>
            <person name="Rokshar D.S."/>
            <person name="Rothfels C.J."/>
            <person name="Schneider L."/>
            <person name="Shu S."/>
            <person name="Stevenson D.W."/>
            <person name="Thummler F."/>
            <person name="Tillich M."/>
            <person name="Villarreal Aguilar J.C."/>
            <person name="Widiez T."/>
            <person name="Wong G.K."/>
            <person name="Wymore A."/>
            <person name="Zhang Y."/>
            <person name="Zimmer A.D."/>
            <person name="Quatrano R.S."/>
            <person name="Mayer K.F.X."/>
            <person name="Goodstein D."/>
            <person name="Casacuberta J.M."/>
            <person name="Vandepoele K."/>
            <person name="Reski R."/>
            <person name="Cuming A.C."/>
            <person name="Tuskan G.A."/>
            <person name="Maumus F."/>
            <person name="Salse J."/>
            <person name="Schmutz J."/>
            <person name="Rensing S.A."/>
        </authorList>
    </citation>
    <scope>NUCLEOTIDE SEQUENCE [LARGE SCALE GENOMIC DNA]</scope>
    <source>
        <strain evidence="3 4">cv. Gransden 2004</strain>
    </source>
</reference>
<dbReference type="PaxDb" id="3218-PP1S148_146V6.1"/>
<accession>A0A2K1J282</accession>
<protein>
    <recommendedName>
        <fullName evidence="5">MalT-like TPR region domain-containing protein</fullName>
    </recommendedName>
</protein>
<reference evidence="2 4" key="1">
    <citation type="journal article" date="2008" name="Science">
        <title>The Physcomitrella genome reveals evolutionary insights into the conquest of land by plants.</title>
        <authorList>
            <person name="Rensing S."/>
            <person name="Lang D."/>
            <person name="Zimmer A."/>
            <person name="Terry A."/>
            <person name="Salamov A."/>
            <person name="Shapiro H."/>
            <person name="Nishiyama T."/>
            <person name="Perroud P.-F."/>
            <person name="Lindquist E."/>
            <person name="Kamisugi Y."/>
            <person name="Tanahashi T."/>
            <person name="Sakakibara K."/>
            <person name="Fujita T."/>
            <person name="Oishi K."/>
            <person name="Shin-I T."/>
            <person name="Kuroki Y."/>
            <person name="Toyoda A."/>
            <person name="Suzuki Y."/>
            <person name="Hashimoto A."/>
            <person name="Yamaguchi K."/>
            <person name="Sugano A."/>
            <person name="Kohara Y."/>
            <person name="Fujiyama A."/>
            <person name="Anterola A."/>
            <person name="Aoki S."/>
            <person name="Ashton N."/>
            <person name="Barbazuk W.B."/>
            <person name="Barker E."/>
            <person name="Bennetzen J."/>
            <person name="Bezanilla M."/>
            <person name="Blankenship R."/>
            <person name="Cho S.H."/>
            <person name="Dutcher S."/>
            <person name="Estelle M."/>
            <person name="Fawcett J.A."/>
            <person name="Gundlach H."/>
            <person name="Hanada K."/>
            <person name="Heyl A."/>
            <person name="Hicks K.A."/>
            <person name="Hugh J."/>
            <person name="Lohr M."/>
            <person name="Mayer K."/>
            <person name="Melkozernov A."/>
            <person name="Murata T."/>
            <person name="Nelson D."/>
            <person name="Pils B."/>
            <person name="Prigge M."/>
            <person name="Reiss B."/>
            <person name="Renner T."/>
            <person name="Rombauts S."/>
            <person name="Rushton P."/>
            <person name="Sanderfoot A."/>
            <person name="Schween G."/>
            <person name="Shiu S.-H."/>
            <person name="Stueber K."/>
            <person name="Theodoulou F.L."/>
            <person name="Tu H."/>
            <person name="Van de Peer Y."/>
            <person name="Verrier P.J."/>
            <person name="Waters E."/>
            <person name="Wood A."/>
            <person name="Yang L."/>
            <person name="Cove D."/>
            <person name="Cuming A."/>
            <person name="Hasebe M."/>
            <person name="Lucas S."/>
            <person name="Mishler D.B."/>
            <person name="Reski R."/>
            <person name="Grigoriev I."/>
            <person name="Quatrano R.S."/>
            <person name="Boore J.L."/>
        </authorList>
    </citation>
    <scope>NUCLEOTIDE SEQUENCE [LARGE SCALE GENOMIC DNA]</scope>
    <source>
        <strain evidence="3 4">cv. Gransden 2004</strain>
    </source>
</reference>
<name>A0A2K1J282_PHYPA</name>